<dbReference type="InterPro" id="IPR050680">
    <property type="entry name" value="YpeA/RimI_acetyltransf"/>
</dbReference>
<dbReference type="InterPro" id="IPR000182">
    <property type="entry name" value="GNAT_dom"/>
</dbReference>
<reference evidence="4 5" key="1">
    <citation type="submission" date="2019-04" db="EMBL/GenBank/DDBJ databases">
        <title>Genome sequencing of Clostridium botulinum Groups I-IV and Clostridium butyricum.</title>
        <authorList>
            <person name="Brunt J."/>
            <person name="Van Vliet A.H.M."/>
            <person name="Stringer S.C."/>
            <person name="Carter A.T."/>
            <person name="Peck M.W."/>
        </authorList>
    </citation>
    <scope>NUCLEOTIDE SEQUENCE [LARGE SCALE GENOMIC DNA]</scope>
    <source>
        <strain evidence="4 5">IFR 18/094</strain>
    </source>
</reference>
<feature type="domain" description="N-acetyltransferase" evidence="3">
    <location>
        <begin position="1"/>
        <end position="166"/>
    </location>
</feature>
<dbReference type="PANTHER" id="PTHR43420:SF46">
    <property type="entry name" value="ACETYLTRANSFERASE"/>
    <property type="match status" value="1"/>
</dbReference>
<sequence>MNIRLAKDKDLNLIMDMYSKCKKDMIKKGNDQWDGEYPDKKTISLDIEEKNLYVIVEKEVCVASIALNEMQAPEYENVNWQLKNGKCLVVHRLAVSPDFQGRGIAKNIMEFVEEKALLNGYKSIRLDTYCKNEDAINFYNKCSYNIVGEVSFSHKNLPFKCFEKIL</sequence>
<evidence type="ECO:0000313" key="5">
    <source>
        <dbReference type="Proteomes" id="UP000473885"/>
    </source>
</evidence>
<dbReference type="PROSITE" id="PS51186">
    <property type="entry name" value="GNAT"/>
    <property type="match status" value="1"/>
</dbReference>
<organism evidence="4 5">
    <name type="scientific">Clostridium niameyense</name>
    <dbReference type="NCBI Taxonomy" id="1622073"/>
    <lineage>
        <taxon>Bacteria</taxon>
        <taxon>Bacillati</taxon>
        <taxon>Bacillota</taxon>
        <taxon>Clostridia</taxon>
        <taxon>Eubacteriales</taxon>
        <taxon>Clostridiaceae</taxon>
        <taxon>Clostridium</taxon>
    </lineage>
</organism>
<evidence type="ECO:0000313" key="4">
    <source>
        <dbReference type="EMBL" id="NEZ46233.1"/>
    </source>
</evidence>
<dbReference type="InterPro" id="IPR016181">
    <property type="entry name" value="Acyl_CoA_acyltransferase"/>
</dbReference>
<protein>
    <submittedName>
        <fullName evidence="4">GNAT family N-acetyltransferase</fullName>
    </submittedName>
</protein>
<dbReference type="AlphaFoldDB" id="A0A6M0R7N6"/>
<keyword evidence="2" id="KW-0012">Acyltransferase</keyword>
<gene>
    <name evidence="4" type="ORF">FDF74_03280</name>
</gene>
<keyword evidence="1 4" id="KW-0808">Transferase</keyword>
<dbReference type="PANTHER" id="PTHR43420">
    <property type="entry name" value="ACETYLTRANSFERASE"/>
    <property type="match status" value="1"/>
</dbReference>
<evidence type="ECO:0000256" key="2">
    <source>
        <dbReference type="ARBA" id="ARBA00023315"/>
    </source>
</evidence>
<dbReference type="EMBL" id="SXDP01000002">
    <property type="protein sequence ID" value="NEZ46233.1"/>
    <property type="molecule type" value="Genomic_DNA"/>
</dbReference>
<dbReference type="Gene3D" id="3.40.630.30">
    <property type="match status" value="1"/>
</dbReference>
<dbReference type="Proteomes" id="UP000473885">
    <property type="component" value="Unassembled WGS sequence"/>
</dbReference>
<keyword evidence="5" id="KW-1185">Reference proteome</keyword>
<comment type="caution">
    <text evidence="4">The sequence shown here is derived from an EMBL/GenBank/DDBJ whole genome shotgun (WGS) entry which is preliminary data.</text>
</comment>
<dbReference type="SUPFAM" id="SSF55729">
    <property type="entry name" value="Acyl-CoA N-acyltransferases (Nat)"/>
    <property type="match status" value="1"/>
</dbReference>
<name>A0A6M0R7N6_9CLOT</name>
<accession>A0A6M0R7N6</accession>
<evidence type="ECO:0000259" key="3">
    <source>
        <dbReference type="PROSITE" id="PS51186"/>
    </source>
</evidence>
<dbReference type="RefSeq" id="WP_163248533.1">
    <property type="nucleotide sequence ID" value="NZ_SXDP01000002.1"/>
</dbReference>
<proteinExistence type="predicted"/>
<dbReference type="CDD" id="cd04301">
    <property type="entry name" value="NAT_SF"/>
    <property type="match status" value="1"/>
</dbReference>
<evidence type="ECO:0000256" key="1">
    <source>
        <dbReference type="ARBA" id="ARBA00022679"/>
    </source>
</evidence>
<dbReference type="Pfam" id="PF00583">
    <property type="entry name" value="Acetyltransf_1"/>
    <property type="match status" value="1"/>
</dbReference>
<dbReference type="GO" id="GO:0016747">
    <property type="term" value="F:acyltransferase activity, transferring groups other than amino-acyl groups"/>
    <property type="evidence" value="ECO:0007669"/>
    <property type="project" value="InterPro"/>
</dbReference>